<reference evidence="4 5" key="1">
    <citation type="submission" date="2020-03" db="EMBL/GenBank/DDBJ databases">
        <title>WGS of the type strain of Planosporangium spp.</title>
        <authorList>
            <person name="Thawai C."/>
        </authorList>
    </citation>
    <scope>NUCLEOTIDE SEQUENCE [LARGE SCALE GENOMIC DNA]</scope>
    <source>
        <strain evidence="4 5">TBRC 5610</strain>
    </source>
</reference>
<dbReference type="PANTHER" id="PTHR43861">
    <property type="entry name" value="TRANS-ACONITATE 2-METHYLTRANSFERASE-RELATED"/>
    <property type="match status" value="1"/>
</dbReference>
<name>A0ABX0XX41_9ACTN</name>
<dbReference type="InterPro" id="IPR029063">
    <property type="entry name" value="SAM-dependent_MTases_sf"/>
</dbReference>
<dbReference type="Pfam" id="PF13649">
    <property type="entry name" value="Methyltransf_25"/>
    <property type="match status" value="1"/>
</dbReference>
<keyword evidence="1 4" id="KW-0489">Methyltransferase</keyword>
<dbReference type="SUPFAM" id="SSF53335">
    <property type="entry name" value="S-adenosyl-L-methionine-dependent methyltransferases"/>
    <property type="match status" value="1"/>
</dbReference>
<gene>
    <name evidence="4" type="ORF">HC031_12970</name>
</gene>
<dbReference type="GO" id="GO:0008168">
    <property type="term" value="F:methyltransferase activity"/>
    <property type="evidence" value="ECO:0007669"/>
    <property type="project" value="UniProtKB-KW"/>
</dbReference>
<dbReference type="EMBL" id="JAATVY010000007">
    <property type="protein sequence ID" value="NJC70619.1"/>
    <property type="molecule type" value="Genomic_DNA"/>
</dbReference>
<keyword evidence="2" id="KW-0808">Transferase</keyword>
<keyword evidence="5" id="KW-1185">Reference proteome</keyword>
<proteinExistence type="predicted"/>
<evidence type="ECO:0000256" key="2">
    <source>
        <dbReference type="ARBA" id="ARBA00022679"/>
    </source>
</evidence>
<comment type="caution">
    <text evidence="4">The sequence shown here is derived from an EMBL/GenBank/DDBJ whole genome shotgun (WGS) entry which is preliminary data.</text>
</comment>
<feature type="domain" description="Methyltransferase" evidence="3">
    <location>
        <begin position="51"/>
        <end position="147"/>
    </location>
</feature>
<evidence type="ECO:0000259" key="3">
    <source>
        <dbReference type="Pfam" id="PF13649"/>
    </source>
</evidence>
<evidence type="ECO:0000313" key="4">
    <source>
        <dbReference type="EMBL" id="NJC70619.1"/>
    </source>
</evidence>
<sequence>MSTVVNAEQVQRWNGDTARRWIAQRERHASVRERLTPHLLRAAAVSPGDRVLDVGCGCGETTVAVARSAGPDGGVLGLDLSGPMQEVACRLAAEAGVANLRFVQGDAQVYPLPPAAFDLVISSFGVMFFDDPAAAFGNLRTALRPGGRLAFLCWQDALRNEVFAIALRAFMRHAQLPAAVDDDLFADPRRVIDLLGGAGFTDIRVAAVHERARIGSDFADVMGYVRSTSKVRELMARLGDEVLARRVLATMAEEFAARQDRDGVWVRAAAWLVTAGSG</sequence>
<dbReference type="Gene3D" id="3.40.50.150">
    <property type="entry name" value="Vaccinia Virus protein VP39"/>
    <property type="match status" value="1"/>
</dbReference>
<dbReference type="RefSeq" id="WP_167925521.1">
    <property type="nucleotide sequence ID" value="NZ_JAATVY010000007.1"/>
</dbReference>
<evidence type="ECO:0000256" key="1">
    <source>
        <dbReference type="ARBA" id="ARBA00022603"/>
    </source>
</evidence>
<protein>
    <submittedName>
        <fullName evidence="4">Class I SAM-dependent methyltransferase</fullName>
    </submittedName>
</protein>
<dbReference type="CDD" id="cd02440">
    <property type="entry name" value="AdoMet_MTases"/>
    <property type="match status" value="1"/>
</dbReference>
<evidence type="ECO:0000313" key="5">
    <source>
        <dbReference type="Proteomes" id="UP000722989"/>
    </source>
</evidence>
<dbReference type="PANTHER" id="PTHR43861:SF1">
    <property type="entry name" value="TRANS-ACONITATE 2-METHYLTRANSFERASE"/>
    <property type="match status" value="1"/>
</dbReference>
<dbReference type="InterPro" id="IPR041698">
    <property type="entry name" value="Methyltransf_25"/>
</dbReference>
<dbReference type="Proteomes" id="UP000722989">
    <property type="component" value="Unassembled WGS sequence"/>
</dbReference>
<accession>A0ABX0XX41</accession>
<dbReference type="GO" id="GO:0032259">
    <property type="term" value="P:methylation"/>
    <property type="evidence" value="ECO:0007669"/>
    <property type="project" value="UniProtKB-KW"/>
</dbReference>
<organism evidence="4 5">
    <name type="scientific">Planosporangium thailandense</name>
    <dbReference type="NCBI Taxonomy" id="765197"/>
    <lineage>
        <taxon>Bacteria</taxon>
        <taxon>Bacillati</taxon>
        <taxon>Actinomycetota</taxon>
        <taxon>Actinomycetes</taxon>
        <taxon>Micromonosporales</taxon>
        <taxon>Micromonosporaceae</taxon>
        <taxon>Planosporangium</taxon>
    </lineage>
</organism>